<organism evidence="2 3">
    <name type="scientific">Candidatus Roizmanbacteria bacterium CG03_land_8_20_14_0_80_35_26</name>
    <dbReference type="NCBI Taxonomy" id="1974845"/>
    <lineage>
        <taxon>Bacteria</taxon>
        <taxon>Candidatus Roizmaniibacteriota</taxon>
    </lineage>
</organism>
<feature type="non-terminal residue" evidence="2">
    <location>
        <position position="1"/>
    </location>
</feature>
<evidence type="ECO:0000313" key="2">
    <source>
        <dbReference type="EMBL" id="PIV10815.1"/>
    </source>
</evidence>
<evidence type="ECO:0000259" key="1">
    <source>
        <dbReference type="Pfam" id="PF02371"/>
    </source>
</evidence>
<dbReference type="PANTHER" id="PTHR33055:SF13">
    <property type="entry name" value="TRANSPOSASE"/>
    <property type="match status" value="1"/>
</dbReference>
<dbReference type="InterPro" id="IPR047650">
    <property type="entry name" value="Transpos_IS110"/>
</dbReference>
<sequence>AGLVPSTYQSGEHTRHGKIKQGNKYIRWVLIEAVPKTIGKDKVLNAFYQKIKAKKGHNKAKVATARKMLGQIWYLLKTKQSFVDPETGSPVFFSGAFPHH</sequence>
<feature type="domain" description="Transposase IS116/IS110/IS902 C-terminal" evidence="1">
    <location>
        <begin position="1"/>
        <end position="49"/>
    </location>
</feature>
<dbReference type="Pfam" id="PF02371">
    <property type="entry name" value="Transposase_20"/>
    <property type="match status" value="1"/>
</dbReference>
<dbReference type="AlphaFoldDB" id="A0A2M7BWA7"/>
<dbReference type="GO" id="GO:0006313">
    <property type="term" value="P:DNA transposition"/>
    <property type="evidence" value="ECO:0007669"/>
    <property type="project" value="InterPro"/>
</dbReference>
<accession>A0A2M7BWA7</accession>
<dbReference type="GO" id="GO:0003677">
    <property type="term" value="F:DNA binding"/>
    <property type="evidence" value="ECO:0007669"/>
    <property type="project" value="InterPro"/>
</dbReference>
<dbReference type="InterPro" id="IPR003346">
    <property type="entry name" value="Transposase_20"/>
</dbReference>
<dbReference type="PANTHER" id="PTHR33055">
    <property type="entry name" value="TRANSPOSASE FOR INSERTION SEQUENCE ELEMENT IS1111A"/>
    <property type="match status" value="1"/>
</dbReference>
<comment type="caution">
    <text evidence="2">The sequence shown here is derived from an EMBL/GenBank/DDBJ whole genome shotgun (WGS) entry which is preliminary data.</text>
</comment>
<protein>
    <recommendedName>
        <fullName evidence="1">Transposase IS116/IS110/IS902 C-terminal domain-containing protein</fullName>
    </recommendedName>
</protein>
<name>A0A2M7BWA7_9BACT</name>
<reference evidence="3" key="1">
    <citation type="submission" date="2017-09" db="EMBL/GenBank/DDBJ databases">
        <title>Depth-based differentiation of microbial function through sediment-hosted aquifers and enrichment of novel symbionts in the deep terrestrial subsurface.</title>
        <authorList>
            <person name="Probst A.J."/>
            <person name="Ladd B."/>
            <person name="Jarett J.K."/>
            <person name="Geller-Mcgrath D.E."/>
            <person name="Sieber C.M.K."/>
            <person name="Emerson J.B."/>
            <person name="Anantharaman K."/>
            <person name="Thomas B.C."/>
            <person name="Malmstrom R."/>
            <person name="Stieglmeier M."/>
            <person name="Klingl A."/>
            <person name="Woyke T."/>
            <person name="Ryan C.M."/>
            <person name="Banfield J.F."/>
        </authorList>
    </citation>
    <scope>NUCLEOTIDE SEQUENCE [LARGE SCALE GENOMIC DNA]</scope>
</reference>
<evidence type="ECO:0000313" key="3">
    <source>
        <dbReference type="Proteomes" id="UP000230673"/>
    </source>
</evidence>
<dbReference type="Proteomes" id="UP000230673">
    <property type="component" value="Unassembled WGS sequence"/>
</dbReference>
<dbReference type="EMBL" id="PEUY01000049">
    <property type="protein sequence ID" value="PIV10815.1"/>
    <property type="molecule type" value="Genomic_DNA"/>
</dbReference>
<proteinExistence type="predicted"/>
<gene>
    <name evidence="2" type="ORF">COS50_03400</name>
</gene>
<dbReference type="GO" id="GO:0004803">
    <property type="term" value="F:transposase activity"/>
    <property type="evidence" value="ECO:0007669"/>
    <property type="project" value="InterPro"/>
</dbReference>